<evidence type="ECO:0000313" key="2">
    <source>
        <dbReference type="EMBL" id="KAK2081123.1"/>
    </source>
</evidence>
<comment type="caution">
    <text evidence="2">The sequence shown here is derived from an EMBL/GenBank/DDBJ whole genome shotgun (WGS) entry which is preliminary data.</text>
</comment>
<keyword evidence="3" id="KW-1185">Reference proteome</keyword>
<name>A0ABQ9T8P8_SAGOE</name>
<feature type="region of interest" description="Disordered" evidence="1">
    <location>
        <begin position="85"/>
        <end position="143"/>
    </location>
</feature>
<sequence length="143" mass="14955">MRTLVHVMEARDLKHLTATSLQLQPDGAETSDGGQVSEPLPHHGAVILVALHVPRAGQCRQLSALTDISSWSGVSLPDSGLPLTAWDPGHDIPSPKEVTGARLKPRPELAHTTAASRQLGTARGEEAGCENLPVPGRGSTPAS</sequence>
<accession>A0ABQ9T8P8</accession>
<evidence type="ECO:0000256" key="1">
    <source>
        <dbReference type="SAM" id="MobiDB-lite"/>
    </source>
</evidence>
<dbReference type="Proteomes" id="UP001266305">
    <property type="component" value="Unassembled WGS sequence"/>
</dbReference>
<organism evidence="2 3">
    <name type="scientific">Saguinus oedipus</name>
    <name type="common">Cotton-top tamarin</name>
    <name type="synonym">Oedipomidas oedipus</name>
    <dbReference type="NCBI Taxonomy" id="9490"/>
    <lineage>
        <taxon>Eukaryota</taxon>
        <taxon>Metazoa</taxon>
        <taxon>Chordata</taxon>
        <taxon>Craniata</taxon>
        <taxon>Vertebrata</taxon>
        <taxon>Euteleostomi</taxon>
        <taxon>Mammalia</taxon>
        <taxon>Eutheria</taxon>
        <taxon>Euarchontoglires</taxon>
        <taxon>Primates</taxon>
        <taxon>Haplorrhini</taxon>
        <taxon>Platyrrhini</taxon>
        <taxon>Cebidae</taxon>
        <taxon>Callitrichinae</taxon>
        <taxon>Saguinus</taxon>
    </lineage>
</organism>
<reference evidence="2 3" key="1">
    <citation type="submission" date="2023-05" db="EMBL/GenBank/DDBJ databases">
        <title>B98-5 Cell Line De Novo Hybrid Assembly: An Optical Mapping Approach.</title>
        <authorList>
            <person name="Kananen K."/>
            <person name="Auerbach J.A."/>
            <person name="Kautto E."/>
            <person name="Blachly J.S."/>
        </authorList>
    </citation>
    <scope>NUCLEOTIDE SEQUENCE [LARGE SCALE GENOMIC DNA]</scope>
    <source>
        <strain evidence="2">B95-8</strain>
        <tissue evidence="2">Cell line</tissue>
    </source>
</reference>
<gene>
    <name evidence="2" type="ORF">P7K49_040238</name>
</gene>
<dbReference type="EMBL" id="JASSZA010000411">
    <property type="protein sequence ID" value="KAK2081123.1"/>
    <property type="molecule type" value="Genomic_DNA"/>
</dbReference>
<protein>
    <submittedName>
        <fullName evidence="2">Uncharacterized protein</fullName>
    </submittedName>
</protein>
<proteinExistence type="predicted"/>
<evidence type="ECO:0000313" key="3">
    <source>
        <dbReference type="Proteomes" id="UP001266305"/>
    </source>
</evidence>